<dbReference type="Proteomes" id="UP001159428">
    <property type="component" value="Unassembled WGS sequence"/>
</dbReference>
<keyword evidence="2" id="KW-1185">Reference proteome</keyword>
<evidence type="ECO:0000313" key="1">
    <source>
        <dbReference type="EMBL" id="CAH3140667.1"/>
    </source>
</evidence>
<accession>A0AAU9X979</accession>
<name>A0AAU9X979_9CNID</name>
<reference evidence="1 2" key="1">
    <citation type="submission" date="2022-05" db="EMBL/GenBank/DDBJ databases">
        <authorList>
            <consortium name="Genoscope - CEA"/>
            <person name="William W."/>
        </authorList>
    </citation>
    <scope>NUCLEOTIDE SEQUENCE [LARGE SCALE GENOMIC DNA]</scope>
</reference>
<evidence type="ECO:0000313" key="2">
    <source>
        <dbReference type="Proteomes" id="UP001159428"/>
    </source>
</evidence>
<protein>
    <submittedName>
        <fullName evidence="1">Uncharacterized protein</fullName>
    </submittedName>
</protein>
<gene>
    <name evidence="1" type="ORF">PMEA_00019357</name>
</gene>
<feature type="non-terminal residue" evidence="1">
    <location>
        <position position="242"/>
    </location>
</feature>
<dbReference type="AlphaFoldDB" id="A0AAU9X979"/>
<organism evidence="1 2">
    <name type="scientific">Pocillopora meandrina</name>
    <dbReference type="NCBI Taxonomy" id="46732"/>
    <lineage>
        <taxon>Eukaryota</taxon>
        <taxon>Metazoa</taxon>
        <taxon>Cnidaria</taxon>
        <taxon>Anthozoa</taxon>
        <taxon>Hexacorallia</taxon>
        <taxon>Scleractinia</taxon>
        <taxon>Astrocoeniina</taxon>
        <taxon>Pocilloporidae</taxon>
        <taxon>Pocillopora</taxon>
    </lineage>
</organism>
<dbReference type="EMBL" id="CALNXJ010000034">
    <property type="protein sequence ID" value="CAH3140667.1"/>
    <property type="molecule type" value="Genomic_DNA"/>
</dbReference>
<sequence>MYRGHFHYFTGPKIYYPNKAMDSSPPLKPPVTLIEKGIARMTLKETKDMREFATSLRRSVRQHSPSSNVETTALMEGQNDAQQQDREQPFSSISSIRYFKSKQVIAVKLNRRREYWQFFLALLLKDLLVKERKGKELSFIDNVVYILWLDNVYIGYKLVFSEAYQDDRNSPHTIIDRARIDEIINDASGLRSYKNERLFKGGDNSDIDSEDSSKMKDPTKGPMRICVFFSTRSGRLATRLQL</sequence>
<comment type="caution">
    <text evidence="1">The sequence shown here is derived from an EMBL/GenBank/DDBJ whole genome shotgun (WGS) entry which is preliminary data.</text>
</comment>
<proteinExistence type="predicted"/>